<reference evidence="2" key="1">
    <citation type="submission" date="2018-06" db="EMBL/GenBank/DDBJ databases">
        <authorList>
            <consortium name="Pathogen Informatics"/>
        </authorList>
    </citation>
    <scope>NUCLEOTIDE SEQUENCE [LARGE SCALE GENOMIC DNA]</scope>
    <source>
        <strain evidence="2">NCTC10132</strain>
    </source>
</reference>
<dbReference type="EMBL" id="LS991951">
    <property type="protein sequence ID" value="SYV97207.1"/>
    <property type="molecule type" value="Genomic_DNA"/>
</dbReference>
<dbReference type="AlphaFoldDB" id="A0A3B0PN30"/>
<accession>A0A3B0PN30</accession>
<evidence type="ECO:0000313" key="2">
    <source>
        <dbReference type="Proteomes" id="UP000257559"/>
    </source>
</evidence>
<dbReference type="KEGG" id="medw:NCTC10132_00566"/>
<sequence length="151" mass="18330">MLTKIDEFNEIIKDFEQLKEEVFKFLSNKIEFINEFIKLKKPSIKQVDLINLEDEEYKRLYDIVFGEKEIVPDVGYYLNKFKLINKKMNISFDEEYFVYLNNTYDIKNNELKDYFYLNEMQVYYINSFSISKTTRASIDEAIDDDLIPNDW</sequence>
<name>A0A3B0PN30_9BACT</name>
<protein>
    <submittedName>
        <fullName evidence="1">Uncharacterized protein</fullName>
    </submittedName>
</protein>
<feature type="non-terminal residue" evidence="1">
    <location>
        <position position="151"/>
    </location>
</feature>
<proteinExistence type="predicted"/>
<evidence type="ECO:0000313" key="1">
    <source>
        <dbReference type="EMBL" id="SYV97207.1"/>
    </source>
</evidence>
<organism evidence="1 2">
    <name type="scientific">Mycoplasmopsis edwardii</name>
    <dbReference type="NCBI Taxonomy" id="53558"/>
    <lineage>
        <taxon>Bacteria</taxon>
        <taxon>Bacillati</taxon>
        <taxon>Mycoplasmatota</taxon>
        <taxon>Mycoplasmoidales</taxon>
        <taxon>Metamycoplasmataceae</taxon>
        <taxon>Mycoplasmopsis</taxon>
    </lineage>
</organism>
<keyword evidence="2" id="KW-1185">Reference proteome</keyword>
<dbReference type="Proteomes" id="UP000257559">
    <property type="component" value="Chromosome"/>
</dbReference>
<gene>
    <name evidence="1" type="ORF">NCTC10132_00566</name>
</gene>